<sequence length="483" mass="52109">MRPCLVRSAIVPLVLAPFAAGAQLVTPKTVPVRQGEQFEIFPAARAGMAGVRLALDDTLADPFANPARATWVGAPVIFGAPFFHSLSRGGGGRTMPLGAAGARGHWGAAGAVAFQQLDRAGPTWNLPTSERTAINRYAAGALARRAGAWSFGGGAFAASLGAVDGVDQLYAGSDRIEQDGSLLDVRLGATRQWQDGRALDLVLVHNRTDVTHDVHYTTFTWNAATRTQDRAERGEHNVDRTHIWGAHGRFVQPFGVDGWRVGTQLTVNRLSHPKIPNYTVMNIPRDPGTTYAGDVGLGLARLVGRSSFGVDVVYEPMTSATWATAAHDTTGGAGRPIVRTGERTVDNRFRFGNTHLRLGVGRAAAPRDSGSSFGYELGLGLYAIDYVLRQTDHVRGTFRRQHEQWVEWTPTFALQWRRREFDLRYSFRVTCQGAGDCLPLPQGDDVTVAAPSTGGVIVAPSAPLRFDGGRASVHQFAIVVPIR</sequence>
<evidence type="ECO:0000256" key="1">
    <source>
        <dbReference type="SAM" id="SignalP"/>
    </source>
</evidence>
<evidence type="ECO:0000313" key="2">
    <source>
        <dbReference type="EMBL" id="AHG88820.1"/>
    </source>
</evidence>
<name>W0RER8_9BACT</name>
<dbReference type="STRING" id="861299.J421_1283"/>
<keyword evidence="3" id="KW-1185">Reference proteome</keyword>
<feature type="chain" id="PRO_5004795459" evidence="1">
    <location>
        <begin position="23"/>
        <end position="483"/>
    </location>
</feature>
<dbReference type="InParanoid" id="W0RER8"/>
<protein>
    <submittedName>
        <fullName evidence="2">Uncharacterized protein</fullName>
    </submittedName>
</protein>
<accession>W0RER8</accession>
<dbReference type="Proteomes" id="UP000019151">
    <property type="component" value="Chromosome"/>
</dbReference>
<gene>
    <name evidence="2" type="ORF">J421_1283</name>
</gene>
<dbReference type="HOGENOM" id="CLU_564701_0_0_0"/>
<keyword evidence="1" id="KW-0732">Signal</keyword>
<dbReference type="AlphaFoldDB" id="W0RER8"/>
<dbReference type="OrthoDB" id="9793207at2"/>
<dbReference type="EMBL" id="CP007128">
    <property type="protein sequence ID" value="AHG88820.1"/>
    <property type="molecule type" value="Genomic_DNA"/>
</dbReference>
<organism evidence="2 3">
    <name type="scientific">Gemmatirosa kalamazoonensis</name>
    <dbReference type="NCBI Taxonomy" id="861299"/>
    <lineage>
        <taxon>Bacteria</taxon>
        <taxon>Pseudomonadati</taxon>
        <taxon>Gemmatimonadota</taxon>
        <taxon>Gemmatimonadia</taxon>
        <taxon>Gemmatimonadales</taxon>
        <taxon>Gemmatimonadaceae</taxon>
        <taxon>Gemmatirosa</taxon>
    </lineage>
</organism>
<dbReference type="RefSeq" id="WP_025410346.1">
    <property type="nucleotide sequence ID" value="NZ_CP007128.1"/>
</dbReference>
<evidence type="ECO:0000313" key="3">
    <source>
        <dbReference type="Proteomes" id="UP000019151"/>
    </source>
</evidence>
<dbReference type="KEGG" id="gba:J421_1283"/>
<proteinExistence type="predicted"/>
<reference evidence="2 3" key="1">
    <citation type="journal article" date="2014" name="Genome Announc.">
        <title>Genome Sequence and Methylome of Soil Bacterium Gemmatirosa kalamazoonensis KBS708T, a Member of the Rarely Cultivated Gemmatimonadetes Phylum.</title>
        <authorList>
            <person name="Debruyn J.M."/>
            <person name="Radosevich M."/>
            <person name="Wommack K.E."/>
            <person name="Polson S.W."/>
            <person name="Hauser L.J."/>
            <person name="Fawaz M.N."/>
            <person name="Korlach J."/>
            <person name="Tsai Y.C."/>
        </authorList>
    </citation>
    <scope>NUCLEOTIDE SEQUENCE [LARGE SCALE GENOMIC DNA]</scope>
    <source>
        <strain evidence="2 3">KBS708</strain>
    </source>
</reference>
<feature type="signal peptide" evidence="1">
    <location>
        <begin position="1"/>
        <end position="22"/>
    </location>
</feature>